<evidence type="ECO:0000313" key="2">
    <source>
        <dbReference type="EMBL" id="TCP54311.1"/>
    </source>
</evidence>
<keyword evidence="2" id="KW-0378">Hydrolase</keyword>
<name>A0A4R2R444_9PSEU</name>
<dbReference type="GO" id="GO:0004519">
    <property type="term" value="F:endonuclease activity"/>
    <property type="evidence" value="ECO:0007669"/>
    <property type="project" value="UniProtKB-KW"/>
</dbReference>
<dbReference type="Gene3D" id="3.40.960.10">
    <property type="entry name" value="VSR Endonuclease"/>
    <property type="match status" value="1"/>
</dbReference>
<dbReference type="EMBL" id="SLXQ01000003">
    <property type="protein sequence ID" value="TCP54311.1"/>
    <property type="molecule type" value="Genomic_DNA"/>
</dbReference>
<keyword evidence="2" id="KW-0255">Endonuclease</keyword>
<proteinExistence type="predicted"/>
<keyword evidence="3" id="KW-1185">Reference proteome</keyword>
<comment type="caution">
    <text evidence="2">The sequence shown here is derived from an EMBL/GenBank/DDBJ whole genome shotgun (WGS) entry which is preliminary data.</text>
</comment>
<keyword evidence="2" id="KW-0540">Nuclease</keyword>
<dbReference type="OrthoDB" id="3173471at2"/>
<dbReference type="Proteomes" id="UP000294911">
    <property type="component" value="Unassembled WGS sequence"/>
</dbReference>
<dbReference type="SUPFAM" id="SSF52980">
    <property type="entry name" value="Restriction endonuclease-like"/>
    <property type="match status" value="1"/>
</dbReference>
<dbReference type="InterPro" id="IPR011335">
    <property type="entry name" value="Restrct_endonuc-II-like"/>
</dbReference>
<organism evidence="2 3">
    <name type="scientific">Tamaricihabitans halophyticus</name>
    <dbReference type="NCBI Taxonomy" id="1262583"/>
    <lineage>
        <taxon>Bacteria</taxon>
        <taxon>Bacillati</taxon>
        <taxon>Actinomycetota</taxon>
        <taxon>Actinomycetes</taxon>
        <taxon>Pseudonocardiales</taxon>
        <taxon>Pseudonocardiaceae</taxon>
        <taxon>Tamaricihabitans</taxon>
    </lineage>
</organism>
<gene>
    <name evidence="2" type="ORF">EV191_103356</name>
</gene>
<evidence type="ECO:0000313" key="3">
    <source>
        <dbReference type="Proteomes" id="UP000294911"/>
    </source>
</evidence>
<dbReference type="Pfam" id="PF04480">
    <property type="entry name" value="DUF559"/>
    <property type="match status" value="1"/>
</dbReference>
<reference evidence="2 3" key="1">
    <citation type="submission" date="2019-03" db="EMBL/GenBank/DDBJ databases">
        <title>Genomic Encyclopedia of Type Strains, Phase IV (KMG-IV): sequencing the most valuable type-strain genomes for metagenomic binning, comparative biology and taxonomic classification.</title>
        <authorList>
            <person name="Goeker M."/>
        </authorList>
    </citation>
    <scope>NUCLEOTIDE SEQUENCE [LARGE SCALE GENOMIC DNA]</scope>
    <source>
        <strain evidence="2 3">DSM 45765</strain>
    </source>
</reference>
<sequence>MIKTAAPELTGPFRGSHARAEGLVTETQLRGRLFQRLFQDVYVPSNIPITHELRCRAVALVAPAETMLSGCSAMAIHGLDLANYWEPVEVILPSYARPNTRRGLDVRQRRLTRDECVPWQGIYLANPLRATIDMLTNFRLRRTLPSAVAPLDALLRAGFVDRKILAPALAHRNDHGIVWAREVFALADPRAESLPESELRVLLVLGGLHPVPQLEVRVAGRFVARLDLGFAEEKVAVEYDGEWHTAGAQPEHDHRRRARLTAAGWSVIVVTRRWLRDDPRGVIQAVREAIAARRGDAA</sequence>
<feature type="domain" description="DUF559" evidence="1">
    <location>
        <begin position="227"/>
        <end position="290"/>
    </location>
</feature>
<protein>
    <submittedName>
        <fullName evidence="2">Very-short-patch-repair endonuclease</fullName>
    </submittedName>
</protein>
<dbReference type="AlphaFoldDB" id="A0A4R2R444"/>
<dbReference type="InterPro" id="IPR007569">
    <property type="entry name" value="DUF559"/>
</dbReference>
<evidence type="ECO:0000259" key="1">
    <source>
        <dbReference type="Pfam" id="PF04480"/>
    </source>
</evidence>
<accession>A0A4R2R444</accession>